<name>A0A9W4WL73_9GLOM</name>
<protein>
    <submittedName>
        <fullName evidence="1">18651_t:CDS:1</fullName>
    </submittedName>
</protein>
<reference evidence="1" key="1">
    <citation type="submission" date="2022-08" db="EMBL/GenBank/DDBJ databases">
        <authorList>
            <person name="Kallberg Y."/>
            <person name="Tangrot J."/>
            <person name="Rosling A."/>
        </authorList>
    </citation>
    <scope>NUCLEOTIDE SEQUENCE</scope>
    <source>
        <strain evidence="1">Wild A</strain>
    </source>
</reference>
<proteinExistence type="predicted"/>
<evidence type="ECO:0000313" key="2">
    <source>
        <dbReference type="Proteomes" id="UP001153678"/>
    </source>
</evidence>
<sequence>MNKLLKYDAWSSVLERNYLNFKWTVEAKKYTYVDRFSIRLDFDFVEGAVLSYRNGDNTQWCRANVPERIIIQKVINGNQIIRVVVSTNTNPW</sequence>
<dbReference type="AlphaFoldDB" id="A0A9W4WL73"/>
<evidence type="ECO:0000313" key="1">
    <source>
        <dbReference type="EMBL" id="CAI2169831.1"/>
    </source>
</evidence>
<dbReference type="EMBL" id="CAMKVN010000629">
    <property type="protein sequence ID" value="CAI2169831.1"/>
    <property type="molecule type" value="Genomic_DNA"/>
</dbReference>
<gene>
    <name evidence="1" type="ORF">FWILDA_LOCUS4279</name>
</gene>
<comment type="caution">
    <text evidence="1">The sequence shown here is derived from an EMBL/GenBank/DDBJ whole genome shotgun (WGS) entry which is preliminary data.</text>
</comment>
<keyword evidence="2" id="KW-1185">Reference proteome</keyword>
<dbReference type="Proteomes" id="UP001153678">
    <property type="component" value="Unassembled WGS sequence"/>
</dbReference>
<dbReference type="OrthoDB" id="532890at2759"/>
<organism evidence="1 2">
    <name type="scientific">Funneliformis geosporum</name>
    <dbReference type="NCBI Taxonomy" id="1117311"/>
    <lineage>
        <taxon>Eukaryota</taxon>
        <taxon>Fungi</taxon>
        <taxon>Fungi incertae sedis</taxon>
        <taxon>Mucoromycota</taxon>
        <taxon>Glomeromycotina</taxon>
        <taxon>Glomeromycetes</taxon>
        <taxon>Glomerales</taxon>
        <taxon>Glomeraceae</taxon>
        <taxon>Funneliformis</taxon>
    </lineage>
</organism>
<feature type="non-terminal residue" evidence="1">
    <location>
        <position position="92"/>
    </location>
</feature>
<accession>A0A9W4WL73</accession>